<dbReference type="PANTHER" id="PTHR11537">
    <property type="entry name" value="VOLTAGE-GATED POTASSIUM CHANNEL"/>
    <property type="match status" value="1"/>
</dbReference>
<feature type="transmembrane region" description="Helical" evidence="12">
    <location>
        <begin position="203"/>
        <end position="227"/>
    </location>
</feature>
<evidence type="ECO:0000256" key="2">
    <source>
        <dbReference type="ARBA" id="ARBA00022448"/>
    </source>
</evidence>
<name>A0A382D2T4_9ZZZZ</name>
<dbReference type="InterPro" id="IPR027359">
    <property type="entry name" value="Volt_channel_dom_sf"/>
</dbReference>
<dbReference type="GO" id="GO:0001508">
    <property type="term" value="P:action potential"/>
    <property type="evidence" value="ECO:0007669"/>
    <property type="project" value="TreeGrafter"/>
</dbReference>
<dbReference type="GO" id="GO:0005249">
    <property type="term" value="F:voltage-gated potassium channel activity"/>
    <property type="evidence" value="ECO:0007669"/>
    <property type="project" value="InterPro"/>
</dbReference>
<keyword evidence="11" id="KW-0407">Ion channel</keyword>
<evidence type="ECO:0000256" key="8">
    <source>
        <dbReference type="ARBA" id="ARBA00022989"/>
    </source>
</evidence>
<evidence type="ECO:0000259" key="13">
    <source>
        <dbReference type="Pfam" id="PF00520"/>
    </source>
</evidence>
<gene>
    <name evidence="14" type="ORF">METZ01_LOCUS185208</name>
</gene>
<feature type="transmembrane region" description="Helical" evidence="12">
    <location>
        <begin position="79"/>
        <end position="99"/>
    </location>
</feature>
<keyword evidence="2" id="KW-0813">Transport</keyword>
<dbReference type="Pfam" id="PF00520">
    <property type="entry name" value="Ion_trans"/>
    <property type="match status" value="1"/>
</dbReference>
<dbReference type="InterPro" id="IPR028325">
    <property type="entry name" value="VG_K_chnl"/>
</dbReference>
<keyword evidence="9" id="KW-0406">Ion transport</keyword>
<keyword evidence="8 12" id="KW-1133">Transmembrane helix</keyword>
<feature type="domain" description="Ion transport" evidence="13">
    <location>
        <begin position="20"/>
        <end position="233"/>
    </location>
</feature>
<evidence type="ECO:0000256" key="11">
    <source>
        <dbReference type="ARBA" id="ARBA00023303"/>
    </source>
</evidence>
<feature type="transmembrane region" description="Helical" evidence="12">
    <location>
        <begin position="21"/>
        <end position="39"/>
    </location>
</feature>
<dbReference type="SUPFAM" id="SSF81324">
    <property type="entry name" value="Voltage-gated potassium channels"/>
    <property type="match status" value="1"/>
</dbReference>
<evidence type="ECO:0000256" key="4">
    <source>
        <dbReference type="ARBA" id="ARBA00022692"/>
    </source>
</evidence>
<dbReference type="GO" id="GO:0008076">
    <property type="term" value="C:voltage-gated potassium channel complex"/>
    <property type="evidence" value="ECO:0007669"/>
    <property type="project" value="InterPro"/>
</dbReference>
<feature type="transmembrane region" description="Helical" evidence="12">
    <location>
        <begin position="175"/>
        <end position="197"/>
    </location>
</feature>
<dbReference type="Gene3D" id="1.10.287.70">
    <property type="match status" value="1"/>
</dbReference>
<dbReference type="PANTHER" id="PTHR11537:SF254">
    <property type="entry name" value="POTASSIUM VOLTAGE-GATED CHANNEL PROTEIN SHAB"/>
    <property type="match status" value="1"/>
</dbReference>
<evidence type="ECO:0000256" key="3">
    <source>
        <dbReference type="ARBA" id="ARBA00022538"/>
    </source>
</evidence>
<dbReference type="PRINTS" id="PR00169">
    <property type="entry name" value="KCHANNEL"/>
</dbReference>
<reference evidence="14" key="1">
    <citation type="submission" date="2018-05" db="EMBL/GenBank/DDBJ databases">
        <authorList>
            <person name="Lanie J.A."/>
            <person name="Ng W.-L."/>
            <person name="Kazmierczak K.M."/>
            <person name="Andrzejewski T.M."/>
            <person name="Davidsen T.M."/>
            <person name="Wayne K.J."/>
            <person name="Tettelin H."/>
            <person name="Glass J.I."/>
            <person name="Rusch D."/>
            <person name="Podicherti R."/>
            <person name="Tsui H.-C.T."/>
            <person name="Winkler M.E."/>
        </authorList>
    </citation>
    <scope>NUCLEOTIDE SEQUENCE</scope>
</reference>
<evidence type="ECO:0000256" key="9">
    <source>
        <dbReference type="ARBA" id="ARBA00023065"/>
    </source>
</evidence>
<evidence type="ECO:0000313" key="14">
    <source>
        <dbReference type="EMBL" id="SVB32354.1"/>
    </source>
</evidence>
<proteinExistence type="predicted"/>
<organism evidence="14">
    <name type="scientific">marine metagenome</name>
    <dbReference type="NCBI Taxonomy" id="408172"/>
    <lineage>
        <taxon>unclassified sequences</taxon>
        <taxon>metagenomes</taxon>
        <taxon>ecological metagenomes</taxon>
    </lineage>
</organism>
<keyword evidence="7" id="KW-0630">Potassium</keyword>
<dbReference type="Gene3D" id="1.20.120.350">
    <property type="entry name" value="Voltage-gated potassium channels. Chain C"/>
    <property type="match status" value="1"/>
</dbReference>
<sequence length="241" mass="28096">MNIRSKIRSIVENNTTRYGKIFDYVIQILIFLSLVSFSIETFPNNSPKLIQFLYDFEVFCIVVFSIEYLLRIFAANKPLGYIFSFYGIIDFLAIMPYYLSSFDLRYLRAFRIFRVFRAFRLLRYNAALNRFQIAFRLVKEELILFMMVIFILLFLVSAGIYFFENQAQPEFFKSIFHSSWWSIVTLTTVGYGDVYPITLGGKIFTFFVLIIGVGVVTVPAGLVATALSKAREIQEEEQKSN</sequence>
<evidence type="ECO:0000256" key="12">
    <source>
        <dbReference type="SAM" id="Phobius"/>
    </source>
</evidence>
<evidence type="ECO:0000256" key="10">
    <source>
        <dbReference type="ARBA" id="ARBA00023136"/>
    </source>
</evidence>
<keyword evidence="4 12" id="KW-0812">Transmembrane</keyword>
<evidence type="ECO:0000256" key="6">
    <source>
        <dbReference type="ARBA" id="ARBA00022882"/>
    </source>
</evidence>
<keyword evidence="3" id="KW-0633">Potassium transport</keyword>
<evidence type="ECO:0000256" key="5">
    <source>
        <dbReference type="ARBA" id="ARBA00022826"/>
    </source>
</evidence>
<feature type="transmembrane region" description="Helical" evidence="12">
    <location>
        <begin position="51"/>
        <end position="70"/>
    </location>
</feature>
<keyword evidence="10 12" id="KW-0472">Membrane</keyword>
<evidence type="ECO:0000256" key="7">
    <source>
        <dbReference type="ARBA" id="ARBA00022958"/>
    </source>
</evidence>
<keyword evidence="5" id="KW-0631">Potassium channel</keyword>
<accession>A0A382D2T4</accession>
<dbReference type="AlphaFoldDB" id="A0A382D2T4"/>
<protein>
    <recommendedName>
        <fullName evidence="13">Ion transport domain-containing protein</fullName>
    </recommendedName>
</protein>
<feature type="transmembrane region" description="Helical" evidence="12">
    <location>
        <begin position="142"/>
        <end position="163"/>
    </location>
</feature>
<keyword evidence="6" id="KW-0851">Voltage-gated channel</keyword>
<dbReference type="InterPro" id="IPR005821">
    <property type="entry name" value="Ion_trans_dom"/>
</dbReference>
<evidence type="ECO:0000256" key="1">
    <source>
        <dbReference type="ARBA" id="ARBA00004141"/>
    </source>
</evidence>
<comment type="subcellular location">
    <subcellularLocation>
        <location evidence="1">Membrane</location>
        <topology evidence="1">Multi-pass membrane protein</topology>
    </subcellularLocation>
</comment>
<dbReference type="EMBL" id="UINC01037208">
    <property type="protein sequence ID" value="SVB32354.1"/>
    <property type="molecule type" value="Genomic_DNA"/>
</dbReference>